<name>A0A2M7TER5_UNCKA</name>
<dbReference type="Pfam" id="PF01411">
    <property type="entry name" value="tRNA-synt_2c"/>
    <property type="match status" value="1"/>
</dbReference>
<dbReference type="GO" id="GO:0006419">
    <property type="term" value="P:alanyl-tRNA aminoacylation"/>
    <property type="evidence" value="ECO:0007669"/>
    <property type="project" value="InterPro"/>
</dbReference>
<dbReference type="AlphaFoldDB" id="A0A2M7TER5"/>
<dbReference type="Gene3D" id="3.30.930.10">
    <property type="entry name" value="Bira Bifunctional Protein, Domain 2"/>
    <property type="match status" value="1"/>
</dbReference>
<dbReference type="GO" id="GO:0004813">
    <property type="term" value="F:alanine-tRNA ligase activity"/>
    <property type="evidence" value="ECO:0007669"/>
    <property type="project" value="InterPro"/>
</dbReference>
<protein>
    <recommendedName>
        <fullName evidence="1">Alanyl-tRNA synthetase class IIc N-terminal domain-containing protein</fullName>
    </recommendedName>
</protein>
<dbReference type="GO" id="GO:0005524">
    <property type="term" value="F:ATP binding"/>
    <property type="evidence" value="ECO:0007669"/>
    <property type="project" value="InterPro"/>
</dbReference>
<dbReference type="InterPro" id="IPR018164">
    <property type="entry name" value="Ala-tRNA-synth_IIc_N"/>
</dbReference>
<sequence length="380" mass="42966">MSLHQYDSVAEGHSFVEARFESFFLNQGYREHPSMPLISEGDESVIFTGASISAVKDLVISERIGHPGLYIIQPVIRTQDFRSAFSNEFVPLGQTFFHMATVHAPAGSYNRVCAEAIEFTVHGLGVSPSRLMVKTTSSDPELTSYWKDVTGIKVEYDSNKPNYYVWEYGVEGVLGSGITISLYNPTTKSYWDVGNIVILRDPTGREIGVEFGYGIEFFLTALTSTAEPLRWSLIADVVPYQPGLQQKLMAYLEAFVRMSCAGAKIGDKKVDHIFKQYVKAINFISQFLEIELSEIRSICEQYCIMFNLEEHLEGIYEALTFITIHRERIEVFRHYALQISNSRQILCDPSKKLSARARQLGLVSEELQKVLTEEGLSQFL</sequence>
<organism evidence="2 3">
    <name type="scientific">candidate division WWE3 bacterium CG_4_10_14_0_2_um_filter_41_14</name>
    <dbReference type="NCBI Taxonomy" id="1975072"/>
    <lineage>
        <taxon>Bacteria</taxon>
        <taxon>Katanobacteria</taxon>
    </lineage>
</organism>
<evidence type="ECO:0000313" key="3">
    <source>
        <dbReference type="Proteomes" id="UP000228920"/>
    </source>
</evidence>
<evidence type="ECO:0000259" key="1">
    <source>
        <dbReference type="Pfam" id="PF01411"/>
    </source>
</evidence>
<feature type="domain" description="Alanyl-tRNA synthetase class IIc N-terminal" evidence="1">
    <location>
        <begin position="18"/>
        <end position="155"/>
    </location>
</feature>
<reference evidence="3" key="1">
    <citation type="submission" date="2017-09" db="EMBL/GenBank/DDBJ databases">
        <title>Depth-based differentiation of microbial function through sediment-hosted aquifers and enrichment of novel symbionts in the deep terrestrial subsurface.</title>
        <authorList>
            <person name="Probst A.J."/>
            <person name="Ladd B."/>
            <person name="Jarett J.K."/>
            <person name="Geller-Mcgrath D.E."/>
            <person name="Sieber C.M.K."/>
            <person name="Emerson J.B."/>
            <person name="Anantharaman K."/>
            <person name="Thomas B.C."/>
            <person name="Malmstrom R."/>
            <person name="Stieglmeier M."/>
            <person name="Klingl A."/>
            <person name="Woyke T."/>
            <person name="Ryan C.M."/>
            <person name="Banfield J.F."/>
        </authorList>
    </citation>
    <scope>NUCLEOTIDE SEQUENCE [LARGE SCALE GENOMIC DNA]</scope>
</reference>
<dbReference type="SUPFAM" id="SSF55681">
    <property type="entry name" value="Class II aaRS and biotin synthetases"/>
    <property type="match status" value="1"/>
</dbReference>
<accession>A0A2M7TER5</accession>
<dbReference type="Proteomes" id="UP000228920">
    <property type="component" value="Unassembled WGS sequence"/>
</dbReference>
<gene>
    <name evidence="2" type="ORF">COY32_06855</name>
</gene>
<dbReference type="EMBL" id="PFNL01000191">
    <property type="protein sequence ID" value="PIZ44195.1"/>
    <property type="molecule type" value="Genomic_DNA"/>
</dbReference>
<comment type="caution">
    <text evidence="2">The sequence shown here is derived from an EMBL/GenBank/DDBJ whole genome shotgun (WGS) entry which is preliminary data.</text>
</comment>
<evidence type="ECO:0000313" key="2">
    <source>
        <dbReference type="EMBL" id="PIZ44195.1"/>
    </source>
</evidence>
<dbReference type="InterPro" id="IPR045864">
    <property type="entry name" value="aa-tRNA-synth_II/BPL/LPL"/>
</dbReference>
<proteinExistence type="predicted"/>